<evidence type="ECO:0000313" key="2">
    <source>
        <dbReference type="EMBL" id="KAI9201735.1"/>
    </source>
</evidence>
<name>A0AAD5P6H5_ACENE</name>
<protein>
    <submittedName>
        <fullName evidence="2">Uncharacterized protein</fullName>
    </submittedName>
</protein>
<dbReference type="AlphaFoldDB" id="A0AAD5P6H5"/>
<reference evidence="2" key="1">
    <citation type="journal article" date="2022" name="Plant J.">
        <title>Strategies of tolerance reflected in two North American maple genomes.</title>
        <authorList>
            <person name="McEvoy S.L."/>
            <person name="Sezen U.U."/>
            <person name="Trouern-Trend A."/>
            <person name="McMahon S.M."/>
            <person name="Schaberg P.G."/>
            <person name="Yang J."/>
            <person name="Wegrzyn J.L."/>
            <person name="Swenson N.G."/>
        </authorList>
    </citation>
    <scope>NUCLEOTIDE SEQUENCE</scope>
    <source>
        <strain evidence="2">91603</strain>
    </source>
</reference>
<gene>
    <name evidence="2" type="ORF">LWI28_028289</name>
</gene>
<organism evidence="2 3">
    <name type="scientific">Acer negundo</name>
    <name type="common">Box elder</name>
    <dbReference type="NCBI Taxonomy" id="4023"/>
    <lineage>
        <taxon>Eukaryota</taxon>
        <taxon>Viridiplantae</taxon>
        <taxon>Streptophyta</taxon>
        <taxon>Embryophyta</taxon>
        <taxon>Tracheophyta</taxon>
        <taxon>Spermatophyta</taxon>
        <taxon>Magnoliopsida</taxon>
        <taxon>eudicotyledons</taxon>
        <taxon>Gunneridae</taxon>
        <taxon>Pentapetalae</taxon>
        <taxon>rosids</taxon>
        <taxon>malvids</taxon>
        <taxon>Sapindales</taxon>
        <taxon>Sapindaceae</taxon>
        <taxon>Hippocastanoideae</taxon>
        <taxon>Acereae</taxon>
        <taxon>Acer</taxon>
    </lineage>
</organism>
<feature type="compositionally biased region" description="Basic residues" evidence="1">
    <location>
        <begin position="136"/>
        <end position="145"/>
    </location>
</feature>
<sequence length="172" mass="19244">MPPEEAGLPSSGDLTVGWIDFHFYPPLLRLSPKSLPRFHLLYPTGKNNNINGGKGSGGIMSSDLRSHDGGRRNKRWWSESTTACTRWSGHWISFLHKFRRWHRLPINDLTVVAIIPKPSLGSGGTMAVEWSPKSYPPKRGRKTKKAHEPMLKIIKGPTLTKVQGKGVKKKEG</sequence>
<proteinExistence type="predicted"/>
<keyword evidence="3" id="KW-1185">Reference proteome</keyword>
<feature type="region of interest" description="Disordered" evidence="1">
    <location>
        <begin position="131"/>
        <end position="150"/>
    </location>
</feature>
<comment type="caution">
    <text evidence="2">The sequence shown here is derived from an EMBL/GenBank/DDBJ whole genome shotgun (WGS) entry which is preliminary data.</text>
</comment>
<evidence type="ECO:0000313" key="3">
    <source>
        <dbReference type="Proteomes" id="UP001064489"/>
    </source>
</evidence>
<evidence type="ECO:0000256" key="1">
    <source>
        <dbReference type="SAM" id="MobiDB-lite"/>
    </source>
</evidence>
<accession>A0AAD5P6H5</accession>
<dbReference type="EMBL" id="JAJSOW010000001">
    <property type="protein sequence ID" value="KAI9201735.1"/>
    <property type="molecule type" value="Genomic_DNA"/>
</dbReference>
<reference evidence="2" key="2">
    <citation type="submission" date="2023-02" db="EMBL/GenBank/DDBJ databases">
        <authorList>
            <person name="Swenson N.G."/>
            <person name="Wegrzyn J.L."/>
            <person name="Mcevoy S.L."/>
        </authorList>
    </citation>
    <scope>NUCLEOTIDE SEQUENCE</scope>
    <source>
        <strain evidence="2">91603</strain>
        <tissue evidence="2">Leaf</tissue>
    </source>
</reference>
<dbReference type="Proteomes" id="UP001064489">
    <property type="component" value="Chromosome 9"/>
</dbReference>